<organism evidence="2 3">
    <name type="scientific">Mucilaginibacter panaciglaebae</name>
    <dbReference type="NCBI Taxonomy" id="502331"/>
    <lineage>
        <taxon>Bacteria</taxon>
        <taxon>Pseudomonadati</taxon>
        <taxon>Bacteroidota</taxon>
        <taxon>Sphingobacteriia</taxon>
        <taxon>Sphingobacteriales</taxon>
        <taxon>Sphingobacteriaceae</taxon>
        <taxon>Mucilaginibacter</taxon>
    </lineage>
</organism>
<dbReference type="InterPro" id="IPR051043">
    <property type="entry name" value="Sulfatase_Mod_Factor_Kinase"/>
</dbReference>
<evidence type="ECO:0000313" key="2">
    <source>
        <dbReference type="EMBL" id="GAA4101468.1"/>
    </source>
</evidence>
<evidence type="ECO:0000259" key="1">
    <source>
        <dbReference type="Pfam" id="PF03781"/>
    </source>
</evidence>
<dbReference type="PANTHER" id="PTHR23150">
    <property type="entry name" value="SULFATASE MODIFYING FACTOR 1, 2"/>
    <property type="match status" value="1"/>
</dbReference>
<dbReference type="InterPro" id="IPR042095">
    <property type="entry name" value="SUMF_sf"/>
</dbReference>
<feature type="domain" description="Sulfatase-modifying factor enzyme-like" evidence="1">
    <location>
        <begin position="33"/>
        <end position="228"/>
    </location>
</feature>
<dbReference type="InterPro" id="IPR005532">
    <property type="entry name" value="SUMF_dom"/>
</dbReference>
<protein>
    <submittedName>
        <fullName evidence="2">Formylglycine-generating enzyme family protein</fullName>
    </submittedName>
</protein>
<reference evidence="3" key="1">
    <citation type="journal article" date="2019" name="Int. J. Syst. Evol. Microbiol.">
        <title>The Global Catalogue of Microorganisms (GCM) 10K type strain sequencing project: providing services to taxonomists for standard genome sequencing and annotation.</title>
        <authorList>
            <consortium name="The Broad Institute Genomics Platform"/>
            <consortium name="The Broad Institute Genome Sequencing Center for Infectious Disease"/>
            <person name="Wu L."/>
            <person name="Ma J."/>
        </authorList>
    </citation>
    <scope>NUCLEOTIDE SEQUENCE [LARGE SCALE GENOMIC DNA]</scope>
    <source>
        <strain evidence="3">JCM 17085</strain>
    </source>
</reference>
<dbReference type="SUPFAM" id="SSF56436">
    <property type="entry name" value="C-type lectin-like"/>
    <property type="match status" value="1"/>
</dbReference>
<name>A0ABP7X0T4_9SPHI</name>
<dbReference type="Pfam" id="PF03781">
    <property type="entry name" value="FGE-sulfatase"/>
    <property type="match status" value="1"/>
</dbReference>
<accession>A0ABP7X0T4</accession>
<dbReference type="InterPro" id="IPR016187">
    <property type="entry name" value="CTDL_fold"/>
</dbReference>
<evidence type="ECO:0000313" key="3">
    <source>
        <dbReference type="Proteomes" id="UP001500841"/>
    </source>
</evidence>
<dbReference type="EMBL" id="BAABCV010000010">
    <property type="protein sequence ID" value="GAA4101468.1"/>
    <property type="molecule type" value="Genomic_DNA"/>
</dbReference>
<dbReference type="Gene3D" id="3.90.1580.10">
    <property type="entry name" value="paralog of FGE (formylglycine-generating enzyme)"/>
    <property type="match status" value="1"/>
</dbReference>
<dbReference type="RefSeq" id="WP_345105684.1">
    <property type="nucleotide sequence ID" value="NZ_BAABCV010000010.1"/>
</dbReference>
<dbReference type="Proteomes" id="UP001500841">
    <property type="component" value="Unassembled WGS sequence"/>
</dbReference>
<gene>
    <name evidence="2" type="ORF">GCM10022392_27730</name>
</gene>
<comment type="caution">
    <text evidence="2">The sequence shown here is derived from an EMBL/GenBank/DDBJ whole genome shotgun (WGS) entry which is preliminary data.</text>
</comment>
<dbReference type="PANTHER" id="PTHR23150:SF19">
    <property type="entry name" value="FORMYLGLYCINE-GENERATING ENZYME"/>
    <property type="match status" value="1"/>
</dbReference>
<sequence>MDKELRIGGYRFPMVYVQGTGERYYRFGLENSQLQVSIKDFYLSTYTVTQQVWHQVMGVNPSHAKDDFKPVECVSFDDVAEFLKQLNYSQFSDEASNKFRLPTETEWEYAARGGNYWGEYFVYSGSDNIEDVGWYKRNSGGRTHIVGQKQPNQLGIYDMSGNVWEWCQDYFQPAIREIPLDGSPCLKENEYRVVRGGCFHNYGIHCAAMKRYEIIADSRDNSVGFRIAVSA</sequence>
<keyword evidence="3" id="KW-1185">Reference proteome</keyword>
<proteinExistence type="predicted"/>